<dbReference type="PANTHER" id="PTHR43549:SF3">
    <property type="entry name" value="MULTIDRUG RESISTANCE PROTEIN YPNP-RELATED"/>
    <property type="match status" value="1"/>
</dbReference>
<evidence type="ECO:0000256" key="2">
    <source>
        <dbReference type="ARBA" id="ARBA00022448"/>
    </source>
</evidence>
<evidence type="ECO:0000256" key="4">
    <source>
        <dbReference type="ARBA" id="ARBA00022692"/>
    </source>
</evidence>
<evidence type="ECO:0000256" key="7">
    <source>
        <dbReference type="SAM" id="Phobius"/>
    </source>
</evidence>
<gene>
    <name evidence="8" type="ORF">LMG31506_04302</name>
</gene>
<dbReference type="Proteomes" id="UP000672934">
    <property type="component" value="Unassembled WGS sequence"/>
</dbReference>
<dbReference type="InterPro" id="IPR048279">
    <property type="entry name" value="MdtK-like"/>
</dbReference>
<keyword evidence="4 7" id="KW-0812">Transmembrane</keyword>
<feature type="transmembrane region" description="Helical" evidence="7">
    <location>
        <begin position="214"/>
        <end position="233"/>
    </location>
</feature>
<proteinExistence type="predicted"/>
<dbReference type="PIRSF" id="PIRSF006603">
    <property type="entry name" value="DinF"/>
    <property type="match status" value="1"/>
</dbReference>
<feature type="transmembrane region" description="Helical" evidence="7">
    <location>
        <begin position="54"/>
        <end position="75"/>
    </location>
</feature>
<evidence type="ECO:0000256" key="1">
    <source>
        <dbReference type="ARBA" id="ARBA00004429"/>
    </source>
</evidence>
<sequence>MTTNAANAAPLRAANPRLRSMLEAPIVPTLARMSWSNMLMMLAQSSTGLIETWFLAKLGTDVLAGVAVVVPVLMLMQNMSQGAMGGGISSAVARALGAGDSRLVPQLARHALAINLFISVCFSLLLCVGARPLFSMLGAHGAALDAACTYGRVLFAALPLMWAMNALASVIRGTGNMSMPGMVICVGALLMIPLSPCLIFGLGPLPKLGVAGGAWALVLYYAVGTLVLGWYCVSNRCAARLSPGPLHWAPARSILVVGALACLNPVLTNALIALTTAQVGYHAGTAALAGYATAARLEYLLIPIAFGLGAPMVALVGANIGAGQFERARGIAITGGCMAFALAEVIGLAAAIWPEAWLRLFGADAQLLETGSLYLRIVGPLYGFFALGFSLYFASQGAGRLKWPLLAGAIRLTLFAGGGALALAIGASLTQYFALGAVAMILYGSCVLWSIARGDWAARRQPHK</sequence>
<keyword evidence="5 7" id="KW-1133">Transmembrane helix</keyword>
<keyword evidence="2" id="KW-0813">Transport</keyword>
<dbReference type="CDD" id="cd13148">
    <property type="entry name" value="MATE_like_3"/>
    <property type="match status" value="1"/>
</dbReference>
<organism evidence="8 9">
    <name type="scientific">Cupriavidus yeoncheonensis</name>
    <dbReference type="NCBI Taxonomy" id="1462994"/>
    <lineage>
        <taxon>Bacteria</taxon>
        <taxon>Pseudomonadati</taxon>
        <taxon>Pseudomonadota</taxon>
        <taxon>Betaproteobacteria</taxon>
        <taxon>Burkholderiales</taxon>
        <taxon>Burkholderiaceae</taxon>
        <taxon>Cupriavidus</taxon>
    </lineage>
</organism>
<name>A0A916IVW2_9BURK</name>
<keyword evidence="3" id="KW-1003">Cell membrane</keyword>
<evidence type="ECO:0000256" key="6">
    <source>
        <dbReference type="ARBA" id="ARBA00023136"/>
    </source>
</evidence>
<reference evidence="8" key="1">
    <citation type="submission" date="2021-03" db="EMBL/GenBank/DDBJ databases">
        <authorList>
            <person name="Peeters C."/>
        </authorList>
    </citation>
    <scope>NUCLEOTIDE SEQUENCE</scope>
    <source>
        <strain evidence="8">LMG 31506</strain>
    </source>
</reference>
<dbReference type="EMBL" id="CAJPUY010000016">
    <property type="protein sequence ID" value="CAG2150829.1"/>
    <property type="molecule type" value="Genomic_DNA"/>
</dbReference>
<dbReference type="PANTHER" id="PTHR43549">
    <property type="entry name" value="MULTIDRUG RESISTANCE PROTEIN YPNP-RELATED"/>
    <property type="match status" value="1"/>
</dbReference>
<feature type="transmembrane region" description="Helical" evidence="7">
    <location>
        <begin position="405"/>
        <end position="426"/>
    </location>
</feature>
<dbReference type="GO" id="GO:0042910">
    <property type="term" value="F:xenobiotic transmembrane transporter activity"/>
    <property type="evidence" value="ECO:0007669"/>
    <property type="project" value="InterPro"/>
</dbReference>
<evidence type="ECO:0000313" key="9">
    <source>
        <dbReference type="Proteomes" id="UP000672934"/>
    </source>
</evidence>
<keyword evidence="6 7" id="KW-0472">Membrane</keyword>
<feature type="transmembrane region" description="Helical" evidence="7">
    <location>
        <begin position="153"/>
        <end position="171"/>
    </location>
</feature>
<evidence type="ECO:0000313" key="8">
    <source>
        <dbReference type="EMBL" id="CAG2150829.1"/>
    </source>
</evidence>
<evidence type="ECO:0008006" key="10">
    <source>
        <dbReference type="Google" id="ProtNLM"/>
    </source>
</evidence>
<dbReference type="InterPro" id="IPR002528">
    <property type="entry name" value="MATE_fam"/>
</dbReference>
<comment type="subcellular location">
    <subcellularLocation>
        <location evidence="1">Cell inner membrane</location>
        <topology evidence="1">Multi-pass membrane protein</topology>
    </subcellularLocation>
</comment>
<accession>A0A916IVW2</accession>
<dbReference type="RefSeq" id="WP_211949202.1">
    <property type="nucleotide sequence ID" value="NZ_CAJPUY010000016.1"/>
</dbReference>
<dbReference type="Pfam" id="PF01554">
    <property type="entry name" value="MatE"/>
    <property type="match status" value="2"/>
</dbReference>
<dbReference type="NCBIfam" id="TIGR00797">
    <property type="entry name" value="matE"/>
    <property type="match status" value="1"/>
</dbReference>
<dbReference type="AlphaFoldDB" id="A0A916IVW2"/>
<comment type="caution">
    <text evidence="8">The sequence shown here is derived from an EMBL/GenBank/DDBJ whole genome shotgun (WGS) entry which is preliminary data.</text>
</comment>
<protein>
    <recommendedName>
        <fullName evidence="10">MATE family efflux transporter</fullName>
    </recommendedName>
</protein>
<feature type="transmembrane region" description="Helical" evidence="7">
    <location>
        <begin position="254"/>
        <end position="279"/>
    </location>
</feature>
<dbReference type="GO" id="GO:0015297">
    <property type="term" value="F:antiporter activity"/>
    <property type="evidence" value="ECO:0007669"/>
    <property type="project" value="InterPro"/>
</dbReference>
<feature type="transmembrane region" description="Helical" evidence="7">
    <location>
        <begin position="299"/>
        <end position="318"/>
    </location>
</feature>
<feature type="transmembrane region" description="Helical" evidence="7">
    <location>
        <begin position="112"/>
        <end position="133"/>
    </location>
</feature>
<dbReference type="GO" id="GO:0005886">
    <property type="term" value="C:plasma membrane"/>
    <property type="evidence" value="ECO:0007669"/>
    <property type="project" value="UniProtKB-SubCell"/>
</dbReference>
<dbReference type="InterPro" id="IPR052031">
    <property type="entry name" value="Membrane_Transporter-Flippase"/>
</dbReference>
<feature type="transmembrane region" description="Helical" evidence="7">
    <location>
        <begin position="432"/>
        <end position="452"/>
    </location>
</feature>
<feature type="transmembrane region" description="Helical" evidence="7">
    <location>
        <begin position="183"/>
        <end position="202"/>
    </location>
</feature>
<evidence type="ECO:0000256" key="3">
    <source>
        <dbReference type="ARBA" id="ARBA00022475"/>
    </source>
</evidence>
<feature type="transmembrane region" description="Helical" evidence="7">
    <location>
        <begin position="373"/>
        <end position="393"/>
    </location>
</feature>
<keyword evidence="9" id="KW-1185">Reference proteome</keyword>
<evidence type="ECO:0000256" key="5">
    <source>
        <dbReference type="ARBA" id="ARBA00022989"/>
    </source>
</evidence>
<feature type="transmembrane region" description="Helical" evidence="7">
    <location>
        <begin position="330"/>
        <end position="353"/>
    </location>
</feature>